<keyword evidence="2" id="KW-0812">Transmembrane</keyword>
<accession>S3CWL4</accession>
<dbReference type="Proteomes" id="UP000016922">
    <property type="component" value="Unassembled WGS sequence"/>
</dbReference>
<dbReference type="RefSeq" id="XP_008083428.1">
    <property type="nucleotide sequence ID" value="XM_008085237.1"/>
</dbReference>
<dbReference type="PANTHER" id="PTHR33365">
    <property type="entry name" value="YALI0B05434P"/>
    <property type="match status" value="1"/>
</dbReference>
<name>S3CWL4_GLAL2</name>
<proteinExistence type="inferred from homology"/>
<dbReference type="GeneID" id="19459537"/>
<dbReference type="Pfam" id="PF11807">
    <property type="entry name" value="UstYa"/>
    <property type="match status" value="1"/>
</dbReference>
<organism evidence="3 4">
    <name type="scientific">Glarea lozoyensis (strain ATCC 20868 / MF5171)</name>
    <dbReference type="NCBI Taxonomy" id="1116229"/>
    <lineage>
        <taxon>Eukaryota</taxon>
        <taxon>Fungi</taxon>
        <taxon>Dikarya</taxon>
        <taxon>Ascomycota</taxon>
        <taxon>Pezizomycotina</taxon>
        <taxon>Leotiomycetes</taxon>
        <taxon>Helotiales</taxon>
        <taxon>Helotiaceae</taxon>
        <taxon>Glarea</taxon>
    </lineage>
</organism>
<evidence type="ECO:0000313" key="3">
    <source>
        <dbReference type="EMBL" id="EPE29319.1"/>
    </source>
</evidence>
<feature type="transmembrane region" description="Helical" evidence="2">
    <location>
        <begin position="28"/>
        <end position="47"/>
    </location>
</feature>
<keyword evidence="4" id="KW-1185">Reference proteome</keyword>
<dbReference type="KEGG" id="glz:GLAREA_00479"/>
<reference evidence="3 4" key="1">
    <citation type="journal article" date="2013" name="BMC Genomics">
        <title>Genomics-driven discovery of the pneumocandin biosynthetic gene cluster in the fungus Glarea lozoyensis.</title>
        <authorList>
            <person name="Chen L."/>
            <person name="Yue Q."/>
            <person name="Zhang X."/>
            <person name="Xiang M."/>
            <person name="Wang C."/>
            <person name="Li S."/>
            <person name="Che Y."/>
            <person name="Ortiz-Lopez F.J."/>
            <person name="Bills G.F."/>
            <person name="Liu X."/>
            <person name="An Z."/>
        </authorList>
    </citation>
    <scope>NUCLEOTIDE SEQUENCE [LARGE SCALE GENOMIC DNA]</scope>
    <source>
        <strain evidence="4">ATCC 20868 / MF5171</strain>
    </source>
</reference>
<keyword evidence="2" id="KW-0472">Membrane</keyword>
<dbReference type="InterPro" id="IPR021765">
    <property type="entry name" value="UstYa-like"/>
</dbReference>
<evidence type="ECO:0000313" key="4">
    <source>
        <dbReference type="Proteomes" id="UP000016922"/>
    </source>
</evidence>
<dbReference type="PANTHER" id="PTHR33365:SF6">
    <property type="entry name" value="OXIDASE USTYA"/>
    <property type="match status" value="1"/>
</dbReference>
<dbReference type="OMA" id="PDQHACY"/>
<keyword evidence="2" id="KW-1133">Transmembrane helix</keyword>
<sequence>MAGELYQLIEDEDKESPAWLKAHRSQLARMWTFFLGALILSIVANLIQVSQYRKMKIKCAELRRSTKLTFQGNTEYSSANETRADGLWDDISTGIGAITLTKQFAESHGLLDASPFPWANNQGVYFVQGFHEMHCLKTIRKSLAQHTHNIPQSRSASHIAHCFDVLRQSILCAVNDTPMPVIAGRVTGDGQVMKCRNWKQLEEWVSEPERSACYRFVDEYREVPINGSLIERYAFCGNDSLYFDTMKRFFEMWGHQSLFG</sequence>
<evidence type="ECO:0000256" key="1">
    <source>
        <dbReference type="ARBA" id="ARBA00035112"/>
    </source>
</evidence>
<dbReference type="EMBL" id="KE145367">
    <property type="protein sequence ID" value="EPE29319.1"/>
    <property type="molecule type" value="Genomic_DNA"/>
</dbReference>
<protein>
    <submittedName>
        <fullName evidence="3">Uncharacterized protein</fullName>
    </submittedName>
</protein>
<dbReference type="GO" id="GO:0043386">
    <property type="term" value="P:mycotoxin biosynthetic process"/>
    <property type="evidence" value="ECO:0007669"/>
    <property type="project" value="InterPro"/>
</dbReference>
<dbReference type="AlphaFoldDB" id="S3CWL4"/>
<dbReference type="HOGENOM" id="CLU_042941_1_1_1"/>
<evidence type="ECO:0000256" key="2">
    <source>
        <dbReference type="SAM" id="Phobius"/>
    </source>
</evidence>
<gene>
    <name evidence="3" type="ORF">GLAREA_00479</name>
</gene>
<dbReference type="eggNOG" id="ENOG502S6JS">
    <property type="taxonomic scope" value="Eukaryota"/>
</dbReference>
<dbReference type="OrthoDB" id="3687641at2759"/>
<comment type="similarity">
    <text evidence="1">Belongs to the ustYa family.</text>
</comment>